<evidence type="ECO:0000313" key="1">
    <source>
        <dbReference type="EMBL" id="KKN66898.1"/>
    </source>
</evidence>
<sequence>MNITGKQTALCLLFLTMATLWWGLFSAEPIQAQSTGSLETECVAVVSADSSIAPPTVTPQEFCKVLVALVGNEWTKAAKLQATILVVNDHDVRLAAAEAAIAALQAQSSATLQPQIDAISTKLANVANALQ</sequence>
<dbReference type="AlphaFoldDB" id="A0A0F9VMA9"/>
<proteinExistence type="predicted"/>
<comment type="caution">
    <text evidence="1">The sequence shown here is derived from an EMBL/GenBank/DDBJ whole genome shotgun (WGS) entry which is preliminary data.</text>
</comment>
<dbReference type="EMBL" id="LAZR01000487">
    <property type="protein sequence ID" value="KKN66898.1"/>
    <property type="molecule type" value="Genomic_DNA"/>
</dbReference>
<gene>
    <name evidence="1" type="ORF">LCGC14_0466730</name>
</gene>
<name>A0A0F9VMA9_9ZZZZ</name>
<accession>A0A0F9VMA9</accession>
<protein>
    <submittedName>
        <fullName evidence="1">Uncharacterized protein</fullName>
    </submittedName>
</protein>
<organism evidence="1">
    <name type="scientific">marine sediment metagenome</name>
    <dbReference type="NCBI Taxonomy" id="412755"/>
    <lineage>
        <taxon>unclassified sequences</taxon>
        <taxon>metagenomes</taxon>
        <taxon>ecological metagenomes</taxon>
    </lineage>
</organism>
<reference evidence="1" key="1">
    <citation type="journal article" date="2015" name="Nature">
        <title>Complex archaea that bridge the gap between prokaryotes and eukaryotes.</title>
        <authorList>
            <person name="Spang A."/>
            <person name="Saw J.H."/>
            <person name="Jorgensen S.L."/>
            <person name="Zaremba-Niedzwiedzka K."/>
            <person name="Martijn J."/>
            <person name="Lind A.E."/>
            <person name="van Eijk R."/>
            <person name="Schleper C."/>
            <person name="Guy L."/>
            <person name="Ettema T.J."/>
        </authorList>
    </citation>
    <scope>NUCLEOTIDE SEQUENCE</scope>
</reference>